<keyword evidence="1" id="KW-0067">ATP-binding</keyword>
<gene>
    <name evidence="1" type="ORF">JCM21714_1168</name>
</gene>
<name>W4VG96_9BACI</name>
<dbReference type="Proteomes" id="UP000019102">
    <property type="component" value="Unassembled WGS sequence"/>
</dbReference>
<dbReference type="eggNOG" id="COG3638">
    <property type="taxonomic scope" value="Bacteria"/>
</dbReference>
<keyword evidence="1" id="KW-0547">Nucleotide-binding</keyword>
<comment type="caution">
    <text evidence="1">The sequence shown here is derived from an EMBL/GenBank/DDBJ whole genome shotgun (WGS) entry which is preliminary data.</text>
</comment>
<organism evidence="1 2">
    <name type="scientific">Gracilibacillus boraciitolerans JCM 21714</name>
    <dbReference type="NCBI Taxonomy" id="1298598"/>
    <lineage>
        <taxon>Bacteria</taxon>
        <taxon>Bacillati</taxon>
        <taxon>Bacillota</taxon>
        <taxon>Bacilli</taxon>
        <taxon>Bacillales</taxon>
        <taxon>Bacillaceae</taxon>
        <taxon>Gracilibacillus</taxon>
    </lineage>
</organism>
<dbReference type="EMBL" id="BAVS01000003">
    <property type="protein sequence ID" value="GAE92186.1"/>
    <property type="molecule type" value="Genomic_DNA"/>
</dbReference>
<evidence type="ECO:0000313" key="1">
    <source>
        <dbReference type="EMBL" id="GAE92186.1"/>
    </source>
</evidence>
<dbReference type="AlphaFoldDB" id="W4VG96"/>
<dbReference type="STRING" id="1298598.JCM21714_1168"/>
<reference evidence="1 2" key="1">
    <citation type="journal article" date="2014" name="Genome Announc.">
        <title>Draft Genome Sequence of the Boron-Tolerant and Moderately Halotolerant Bacterium Gracilibacillus boraciitolerans JCM 21714T.</title>
        <authorList>
            <person name="Ahmed I."/>
            <person name="Oshima K."/>
            <person name="Suda W."/>
            <person name="Kitamura K."/>
            <person name="Iida T."/>
            <person name="Ohmori Y."/>
            <person name="Fujiwara T."/>
            <person name="Hattori M."/>
            <person name="Ohkuma M."/>
        </authorList>
    </citation>
    <scope>NUCLEOTIDE SEQUENCE [LARGE SCALE GENOMIC DNA]</scope>
    <source>
        <strain evidence="1 2">JCM 21714</strain>
    </source>
</reference>
<sequence>MRDGEVVFDGPASEVTEQTFEEIYGRSIRDEDRRGGEEVE</sequence>
<proteinExistence type="predicted"/>
<evidence type="ECO:0000313" key="2">
    <source>
        <dbReference type="Proteomes" id="UP000019102"/>
    </source>
</evidence>
<dbReference type="GO" id="GO:0005524">
    <property type="term" value="F:ATP binding"/>
    <property type="evidence" value="ECO:0007669"/>
    <property type="project" value="UniProtKB-KW"/>
</dbReference>
<keyword evidence="2" id="KW-1185">Reference proteome</keyword>
<protein>
    <submittedName>
        <fullName evidence="1">Phosphonate ABC transporter ATP-binding protein</fullName>
    </submittedName>
</protein>
<accession>W4VG96</accession>